<dbReference type="EnsemblProtists" id="EOD40126">
    <property type="protein sequence ID" value="EOD40126"/>
    <property type="gene ID" value="EMIHUDRAFT_222977"/>
</dbReference>
<dbReference type="SUPFAM" id="SSF57850">
    <property type="entry name" value="RING/U-box"/>
    <property type="match status" value="1"/>
</dbReference>
<dbReference type="GO" id="GO:0008270">
    <property type="term" value="F:zinc ion binding"/>
    <property type="evidence" value="ECO:0007669"/>
    <property type="project" value="UniProtKB-KW"/>
</dbReference>
<reference evidence="3" key="2">
    <citation type="submission" date="2024-10" db="UniProtKB">
        <authorList>
            <consortium name="EnsemblProtists"/>
        </authorList>
    </citation>
    <scope>IDENTIFICATION</scope>
</reference>
<proteinExistence type="predicted"/>
<dbReference type="Proteomes" id="UP000013827">
    <property type="component" value="Unassembled WGS sequence"/>
</dbReference>
<evidence type="ECO:0000259" key="2">
    <source>
        <dbReference type="PROSITE" id="PS50089"/>
    </source>
</evidence>
<dbReference type="Gene3D" id="3.30.40.10">
    <property type="entry name" value="Zinc/RING finger domain, C3HC4 (zinc finger)"/>
    <property type="match status" value="1"/>
</dbReference>
<keyword evidence="4" id="KW-1185">Reference proteome</keyword>
<reference evidence="4" key="1">
    <citation type="journal article" date="2013" name="Nature">
        <title>Pan genome of the phytoplankton Emiliania underpins its global distribution.</title>
        <authorList>
            <person name="Read B.A."/>
            <person name="Kegel J."/>
            <person name="Klute M.J."/>
            <person name="Kuo A."/>
            <person name="Lefebvre S.C."/>
            <person name="Maumus F."/>
            <person name="Mayer C."/>
            <person name="Miller J."/>
            <person name="Monier A."/>
            <person name="Salamov A."/>
            <person name="Young J."/>
            <person name="Aguilar M."/>
            <person name="Claverie J.M."/>
            <person name="Frickenhaus S."/>
            <person name="Gonzalez K."/>
            <person name="Herman E.K."/>
            <person name="Lin Y.C."/>
            <person name="Napier J."/>
            <person name="Ogata H."/>
            <person name="Sarno A.F."/>
            <person name="Shmutz J."/>
            <person name="Schroeder D."/>
            <person name="de Vargas C."/>
            <person name="Verret F."/>
            <person name="von Dassow P."/>
            <person name="Valentin K."/>
            <person name="Van de Peer Y."/>
            <person name="Wheeler G."/>
            <person name="Dacks J.B."/>
            <person name="Delwiche C.F."/>
            <person name="Dyhrman S.T."/>
            <person name="Glockner G."/>
            <person name="John U."/>
            <person name="Richards T."/>
            <person name="Worden A.Z."/>
            <person name="Zhang X."/>
            <person name="Grigoriev I.V."/>
            <person name="Allen A.E."/>
            <person name="Bidle K."/>
            <person name="Borodovsky M."/>
            <person name="Bowler C."/>
            <person name="Brownlee C."/>
            <person name="Cock J.M."/>
            <person name="Elias M."/>
            <person name="Gladyshev V.N."/>
            <person name="Groth M."/>
            <person name="Guda C."/>
            <person name="Hadaegh A."/>
            <person name="Iglesias-Rodriguez M.D."/>
            <person name="Jenkins J."/>
            <person name="Jones B.M."/>
            <person name="Lawson T."/>
            <person name="Leese F."/>
            <person name="Lindquist E."/>
            <person name="Lobanov A."/>
            <person name="Lomsadze A."/>
            <person name="Malik S.B."/>
            <person name="Marsh M.E."/>
            <person name="Mackinder L."/>
            <person name="Mock T."/>
            <person name="Mueller-Roeber B."/>
            <person name="Pagarete A."/>
            <person name="Parker M."/>
            <person name="Probert I."/>
            <person name="Quesneville H."/>
            <person name="Raines C."/>
            <person name="Rensing S.A."/>
            <person name="Riano-Pachon D.M."/>
            <person name="Richier S."/>
            <person name="Rokitta S."/>
            <person name="Shiraiwa Y."/>
            <person name="Soanes D.M."/>
            <person name="van der Giezen M."/>
            <person name="Wahlund T.M."/>
            <person name="Williams B."/>
            <person name="Wilson W."/>
            <person name="Wolfe G."/>
            <person name="Wurch L.L."/>
        </authorList>
    </citation>
    <scope>NUCLEOTIDE SEQUENCE</scope>
</reference>
<dbReference type="InterPro" id="IPR001841">
    <property type="entry name" value="Znf_RING"/>
</dbReference>
<accession>A0A0D3KWJ1</accession>
<dbReference type="PaxDb" id="2903-EOD40126"/>
<keyword evidence="1" id="KW-0863">Zinc-finger</keyword>
<evidence type="ECO:0000313" key="3">
    <source>
        <dbReference type="EnsemblProtists" id="EOD40126"/>
    </source>
</evidence>
<organism evidence="3 4">
    <name type="scientific">Emiliania huxleyi (strain CCMP1516)</name>
    <dbReference type="NCBI Taxonomy" id="280463"/>
    <lineage>
        <taxon>Eukaryota</taxon>
        <taxon>Haptista</taxon>
        <taxon>Haptophyta</taxon>
        <taxon>Prymnesiophyceae</taxon>
        <taxon>Isochrysidales</taxon>
        <taxon>Noelaerhabdaceae</taxon>
        <taxon>Emiliania</taxon>
    </lineage>
</organism>
<evidence type="ECO:0000256" key="1">
    <source>
        <dbReference type="PROSITE-ProRule" id="PRU00175"/>
    </source>
</evidence>
<dbReference type="PROSITE" id="PS50089">
    <property type="entry name" value="ZF_RING_2"/>
    <property type="match status" value="1"/>
</dbReference>
<dbReference type="HOGENOM" id="CLU_113097_0_0_1"/>
<keyword evidence="1" id="KW-0862">Zinc</keyword>
<dbReference type="AlphaFoldDB" id="A0A0D3KWJ1"/>
<dbReference type="KEGG" id="ehx:EMIHUDRAFT_222977"/>
<sequence>MPSVRDMPMVAPRPACYSDSVLEQAKAARLTPDATPCGCAECVAERDSYVQRTPACALVECGICLELPTSGPIVQCPEGHIFCGHCLRRHTMSGLASSHCCPVCRSKLPSTSAAENAASRCRLAELLLADVPASCKHCHAKLTRATLRDHAPCAKELVCCAGGCGWERTNLRGLSFYKGNTVLDGARTPASYSIADYDALEARHDLPQQISD</sequence>
<keyword evidence="1" id="KW-0479">Metal-binding</keyword>
<protein>
    <recommendedName>
        <fullName evidence="2">RING-type domain-containing protein</fullName>
    </recommendedName>
</protein>
<dbReference type="RefSeq" id="XP_005792555.1">
    <property type="nucleotide sequence ID" value="XM_005792498.1"/>
</dbReference>
<evidence type="ECO:0000313" key="4">
    <source>
        <dbReference type="Proteomes" id="UP000013827"/>
    </source>
</evidence>
<dbReference type="InterPro" id="IPR013083">
    <property type="entry name" value="Znf_RING/FYVE/PHD"/>
</dbReference>
<name>A0A0D3KWJ1_EMIH1</name>
<dbReference type="GeneID" id="17285397"/>
<feature type="domain" description="RING-type" evidence="2">
    <location>
        <begin position="61"/>
        <end position="105"/>
    </location>
</feature>